<name>A0AAN7H5J9_9PEZI</name>
<proteinExistence type="predicted"/>
<feature type="compositionally biased region" description="Acidic residues" evidence="4">
    <location>
        <begin position="32"/>
        <end position="42"/>
    </location>
</feature>
<dbReference type="GO" id="GO:0005634">
    <property type="term" value="C:nucleus"/>
    <property type="evidence" value="ECO:0007669"/>
    <property type="project" value="UniProtKB-SubCell"/>
</dbReference>
<organism evidence="6 7">
    <name type="scientific">Podospora fimiseda</name>
    <dbReference type="NCBI Taxonomy" id="252190"/>
    <lineage>
        <taxon>Eukaryota</taxon>
        <taxon>Fungi</taxon>
        <taxon>Dikarya</taxon>
        <taxon>Ascomycota</taxon>
        <taxon>Pezizomycotina</taxon>
        <taxon>Sordariomycetes</taxon>
        <taxon>Sordariomycetidae</taxon>
        <taxon>Sordariales</taxon>
        <taxon>Podosporaceae</taxon>
        <taxon>Podospora</taxon>
    </lineage>
</organism>
<dbReference type="InterPro" id="IPR023780">
    <property type="entry name" value="Chromo_domain"/>
</dbReference>
<dbReference type="InterPro" id="IPR051219">
    <property type="entry name" value="Heterochromatin_chromo-domain"/>
</dbReference>
<evidence type="ECO:0000256" key="1">
    <source>
        <dbReference type="ARBA" id="ARBA00004123"/>
    </source>
</evidence>
<evidence type="ECO:0000256" key="3">
    <source>
        <dbReference type="ARBA" id="ARBA00023242"/>
    </source>
</evidence>
<feature type="region of interest" description="Disordered" evidence="4">
    <location>
        <begin position="1"/>
        <end position="69"/>
    </location>
</feature>
<keyword evidence="3" id="KW-0539">Nucleus</keyword>
<dbReference type="InterPro" id="IPR023779">
    <property type="entry name" value="Chromodomain_CS"/>
</dbReference>
<comment type="subcellular location">
    <subcellularLocation>
        <location evidence="1">Nucleus</location>
    </subcellularLocation>
</comment>
<dbReference type="Pfam" id="PF01393">
    <property type="entry name" value="Chromo_shadow"/>
    <property type="match status" value="1"/>
</dbReference>
<dbReference type="CDD" id="cd00024">
    <property type="entry name" value="CD_CSD"/>
    <property type="match status" value="1"/>
</dbReference>
<evidence type="ECO:0000256" key="2">
    <source>
        <dbReference type="ARBA" id="ARBA00011353"/>
    </source>
</evidence>
<reference evidence="6" key="1">
    <citation type="journal article" date="2023" name="Mol. Phylogenet. Evol.">
        <title>Genome-scale phylogeny and comparative genomics of the fungal order Sordariales.</title>
        <authorList>
            <person name="Hensen N."/>
            <person name="Bonometti L."/>
            <person name="Westerberg I."/>
            <person name="Brannstrom I.O."/>
            <person name="Guillou S."/>
            <person name="Cros-Aarteil S."/>
            <person name="Calhoun S."/>
            <person name="Haridas S."/>
            <person name="Kuo A."/>
            <person name="Mondo S."/>
            <person name="Pangilinan J."/>
            <person name="Riley R."/>
            <person name="LaButti K."/>
            <person name="Andreopoulos B."/>
            <person name="Lipzen A."/>
            <person name="Chen C."/>
            <person name="Yan M."/>
            <person name="Daum C."/>
            <person name="Ng V."/>
            <person name="Clum A."/>
            <person name="Steindorff A."/>
            <person name="Ohm R.A."/>
            <person name="Martin F."/>
            <person name="Silar P."/>
            <person name="Natvig D.O."/>
            <person name="Lalanne C."/>
            <person name="Gautier V."/>
            <person name="Ament-Velasquez S.L."/>
            <person name="Kruys A."/>
            <person name="Hutchinson M.I."/>
            <person name="Powell A.J."/>
            <person name="Barry K."/>
            <person name="Miller A.N."/>
            <person name="Grigoriev I.V."/>
            <person name="Debuchy R."/>
            <person name="Gladieux P."/>
            <person name="Hiltunen Thoren M."/>
            <person name="Johannesson H."/>
        </authorList>
    </citation>
    <scope>NUCLEOTIDE SEQUENCE</scope>
    <source>
        <strain evidence="6">CBS 990.96</strain>
    </source>
</reference>
<sequence>MPPAVSDDEGSDHDQRSSARKPPREKKAPLYNDDDDDMDDDANLGNGAVDDEEEEEEEGEGSEDGDEEVFTVERICDHMMGEDGEPLFKIKWEGYDSASDLTWEPEENLTNAKDLLNEYLKTIGGRDKLFEATKNALKTKKRARQSNTPQTNTKRSRRENGHSSGPNTPASVEAVQWRPPAGSWENDIADLDACEDEDTGRLMVYLTWKNGKKTQHETPVIYQRCPQKMLQFYERHVRIIKRDPNAEDI</sequence>
<dbReference type="Pfam" id="PF00385">
    <property type="entry name" value="Chromo"/>
    <property type="match status" value="1"/>
</dbReference>
<evidence type="ECO:0000313" key="7">
    <source>
        <dbReference type="Proteomes" id="UP001301958"/>
    </source>
</evidence>
<comment type="subunit">
    <text evidence="2">Component of the NuA4 histone acetyltransferase complex.</text>
</comment>
<dbReference type="PROSITE" id="PS50013">
    <property type="entry name" value="CHROMO_2"/>
    <property type="match status" value="1"/>
</dbReference>
<feature type="region of interest" description="Disordered" evidence="4">
    <location>
        <begin position="137"/>
        <end position="172"/>
    </location>
</feature>
<feature type="domain" description="Chromo" evidence="5">
    <location>
        <begin position="70"/>
        <end position="121"/>
    </location>
</feature>
<dbReference type="CDD" id="cd18657">
    <property type="entry name" value="CSD_Swi6"/>
    <property type="match status" value="1"/>
</dbReference>
<dbReference type="EMBL" id="MU865287">
    <property type="protein sequence ID" value="KAK4232593.1"/>
    <property type="molecule type" value="Genomic_DNA"/>
</dbReference>
<evidence type="ECO:0000313" key="6">
    <source>
        <dbReference type="EMBL" id="KAK4232593.1"/>
    </source>
</evidence>
<dbReference type="GO" id="GO:0006338">
    <property type="term" value="P:chromatin remodeling"/>
    <property type="evidence" value="ECO:0007669"/>
    <property type="project" value="UniProtKB-ARBA"/>
</dbReference>
<dbReference type="Proteomes" id="UP001301958">
    <property type="component" value="Unassembled WGS sequence"/>
</dbReference>
<evidence type="ECO:0000256" key="4">
    <source>
        <dbReference type="SAM" id="MobiDB-lite"/>
    </source>
</evidence>
<dbReference type="SMART" id="SM00300">
    <property type="entry name" value="ChSh"/>
    <property type="match status" value="1"/>
</dbReference>
<dbReference type="PANTHER" id="PTHR22812">
    <property type="entry name" value="CHROMOBOX PROTEIN"/>
    <property type="match status" value="1"/>
</dbReference>
<gene>
    <name evidence="6" type="ORF">QBC38DRAFT_463215</name>
</gene>
<evidence type="ECO:0000259" key="5">
    <source>
        <dbReference type="PROSITE" id="PS50013"/>
    </source>
</evidence>
<dbReference type="InterPro" id="IPR008251">
    <property type="entry name" value="Chromo_shadow_dom"/>
</dbReference>
<dbReference type="Gene3D" id="2.40.50.40">
    <property type="match status" value="2"/>
</dbReference>
<dbReference type="PROSITE" id="PS00598">
    <property type="entry name" value="CHROMO_1"/>
    <property type="match status" value="1"/>
</dbReference>
<reference evidence="6" key="2">
    <citation type="submission" date="2023-05" db="EMBL/GenBank/DDBJ databases">
        <authorList>
            <consortium name="Lawrence Berkeley National Laboratory"/>
            <person name="Steindorff A."/>
            <person name="Hensen N."/>
            <person name="Bonometti L."/>
            <person name="Westerberg I."/>
            <person name="Brannstrom I.O."/>
            <person name="Guillou S."/>
            <person name="Cros-Aarteil S."/>
            <person name="Calhoun S."/>
            <person name="Haridas S."/>
            <person name="Kuo A."/>
            <person name="Mondo S."/>
            <person name="Pangilinan J."/>
            <person name="Riley R."/>
            <person name="Labutti K."/>
            <person name="Andreopoulos B."/>
            <person name="Lipzen A."/>
            <person name="Chen C."/>
            <person name="Yanf M."/>
            <person name="Daum C."/>
            <person name="Ng V."/>
            <person name="Clum A."/>
            <person name="Ohm R."/>
            <person name="Martin F."/>
            <person name="Silar P."/>
            <person name="Natvig D."/>
            <person name="Lalanne C."/>
            <person name="Gautier V."/>
            <person name="Ament-Velasquez S.L."/>
            <person name="Kruys A."/>
            <person name="Hutchinson M.I."/>
            <person name="Powell A.J."/>
            <person name="Barry K."/>
            <person name="Miller A.N."/>
            <person name="Grigoriev I.V."/>
            <person name="Debuchy R."/>
            <person name="Gladieux P."/>
            <person name="Thoren M.H."/>
            <person name="Johannesson H."/>
        </authorList>
    </citation>
    <scope>NUCLEOTIDE SEQUENCE</scope>
    <source>
        <strain evidence="6">CBS 990.96</strain>
    </source>
</reference>
<keyword evidence="7" id="KW-1185">Reference proteome</keyword>
<feature type="compositionally biased region" description="Acidic residues" evidence="4">
    <location>
        <begin position="49"/>
        <end position="69"/>
    </location>
</feature>
<dbReference type="SMART" id="SM00298">
    <property type="entry name" value="CHROMO"/>
    <property type="match status" value="1"/>
</dbReference>
<comment type="caution">
    <text evidence="6">The sequence shown here is derived from an EMBL/GenBank/DDBJ whole genome shotgun (WGS) entry which is preliminary data.</text>
</comment>
<dbReference type="InterPro" id="IPR000953">
    <property type="entry name" value="Chromo/chromo_shadow_dom"/>
</dbReference>
<dbReference type="InterPro" id="IPR016197">
    <property type="entry name" value="Chromo-like_dom_sf"/>
</dbReference>
<accession>A0AAN7H5J9</accession>
<feature type="compositionally biased region" description="Acidic residues" evidence="4">
    <location>
        <begin position="1"/>
        <end position="11"/>
    </location>
</feature>
<dbReference type="GO" id="GO:0000792">
    <property type="term" value="C:heterochromatin"/>
    <property type="evidence" value="ECO:0007669"/>
    <property type="project" value="UniProtKB-ARBA"/>
</dbReference>
<dbReference type="AlphaFoldDB" id="A0AAN7H5J9"/>
<dbReference type="SUPFAM" id="SSF54160">
    <property type="entry name" value="Chromo domain-like"/>
    <property type="match status" value="2"/>
</dbReference>
<protein>
    <recommendedName>
        <fullName evidence="5">Chromo domain-containing protein</fullName>
    </recommendedName>
</protein>